<sequence length="146" mass="15579">MSTLPQADSIGPVDIAVLLFEGNDFSGDVAPALAQLQDEGTIRVIDLAFVRKNSDGSTSSVEVEDADVAEAYERVRPSQMDLLNDEDLAQVADDLEPGSSALVVVFDNAWAARMAAAIRQSHGTLVALERVPRESVLKALAALQEE</sequence>
<keyword evidence="2" id="KW-1185">Reference proteome</keyword>
<evidence type="ECO:0008006" key="3">
    <source>
        <dbReference type="Google" id="ProtNLM"/>
    </source>
</evidence>
<dbReference type="Pfam" id="PF19850">
    <property type="entry name" value="DUF6325"/>
    <property type="match status" value="1"/>
</dbReference>
<organism evidence="1 2">
    <name type="scientific">Oryzihumus leptocrescens</name>
    <dbReference type="NCBI Taxonomy" id="297536"/>
    <lineage>
        <taxon>Bacteria</taxon>
        <taxon>Bacillati</taxon>
        <taxon>Actinomycetota</taxon>
        <taxon>Actinomycetes</taxon>
        <taxon>Micrococcales</taxon>
        <taxon>Intrasporangiaceae</taxon>
        <taxon>Oryzihumus</taxon>
    </lineage>
</organism>
<dbReference type="InterPro" id="IPR046288">
    <property type="entry name" value="DUF6325"/>
</dbReference>
<proteinExistence type="predicted"/>
<dbReference type="RefSeq" id="WP_141787076.1">
    <property type="nucleotide sequence ID" value="NZ_BAAAKX010000003.1"/>
</dbReference>
<dbReference type="AlphaFoldDB" id="A0A542ZFA0"/>
<dbReference type="Proteomes" id="UP000319514">
    <property type="component" value="Unassembled WGS sequence"/>
</dbReference>
<comment type="caution">
    <text evidence="1">The sequence shown here is derived from an EMBL/GenBank/DDBJ whole genome shotgun (WGS) entry which is preliminary data.</text>
</comment>
<name>A0A542ZFA0_9MICO</name>
<reference evidence="1 2" key="1">
    <citation type="submission" date="2019-06" db="EMBL/GenBank/DDBJ databases">
        <title>Sequencing the genomes of 1000 actinobacteria strains.</title>
        <authorList>
            <person name="Klenk H.-P."/>
        </authorList>
    </citation>
    <scope>NUCLEOTIDE SEQUENCE [LARGE SCALE GENOMIC DNA]</scope>
    <source>
        <strain evidence="1 2">DSM 18082</strain>
    </source>
</reference>
<dbReference type="EMBL" id="VFOQ01000001">
    <property type="protein sequence ID" value="TQL59004.1"/>
    <property type="molecule type" value="Genomic_DNA"/>
</dbReference>
<dbReference type="OrthoDB" id="4464342at2"/>
<evidence type="ECO:0000313" key="1">
    <source>
        <dbReference type="EMBL" id="TQL59004.1"/>
    </source>
</evidence>
<protein>
    <recommendedName>
        <fullName evidence="3">DUF1269 domain-containing protein</fullName>
    </recommendedName>
</protein>
<accession>A0A542ZFA0</accession>
<gene>
    <name evidence="1" type="ORF">FB474_0348</name>
</gene>
<evidence type="ECO:0000313" key="2">
    <source>
        <dbReference type="Proteomes" id="UP000319514"/>
    </source>
</evidence>